<evidence type="ECO:0000256" key="4">
    <source>
        <dbReference type="ARBA" id="ARBA00013078"/>
    </source>
</evidence>
<comment type="catalytic activity">
    <reaction evidence="1">
        <text>2-phosphoglycolate + H2O = glycolate + phosphate</text>
        <dbReference type="Rhea" id="RHEA:14369"/>
        <dbReference type="ChEBI" id="CHEBI:15377"/>
        <dbReference type="ChEBI" id="CHEBI:29805"/>
        <dbReference type="ChEBI" id="CHEBI:43474"/>
        <dbReference type="ChEBI" id="CHEBI:58033"/>
        <dbReference type="EC" id="3.1.3.18"/>
    </reaction>
</comment>
<evidence type="ECO:0000313" key="5">
    <source>
        <dbReference type="EMBL" id="GLH70807.1"/>
    </source>
</evidence>
<dbReference type="InterPro" id="IPR023214">
    <property type="entry name" value="HAD_sf"/>
</dbReference>
<dbReference type="GO" id="GO:0016787">
    <property type="term" value="F:hydrolase activity"/>
    <property type="evidence" value="ECO:0007669"/>
    <property type="project" value="UniProtKB-KW"/>
</dbReference>
<keyword evidence="6" id="KW-1185">Reference proteome</keyword>
<dbReference type="InterPro" id="IPR023198">
    <property type="entry name" value="PGP-like_dom2"/>
</dbReference>
<dbReference type="InterPro" id="IPR036412">
    <property type="entry name" value="HAD-like_sf"/>
</dbReference>
<evidence type="ECO:0000256" key="1">
    <source>
        <dbReference type="ARBA" id="ARBA00000830"/>
    </source>
</evidence>
<dbReference type="Gene3D" id="3.40.50.1000">
    <property type="entry name" value="HAD superfamily/HAD-like"/>
    <property type="match status" value="1"/>
</dbReference>
<dbReference type="InterPro" id="IPR050155">
    <property type="entry name" value="HAD-like_hydrolase_sf"/>
</dbReference>
<dbReference type="InterPro" id="IPR041492">
    <property type="entry name" value="HAD_2"/>
</dbReference>
<dbReference type="PRINTS" id="PR00413">
    <property type="entry name" value="HADHALOGNASE"/>
</dbReference>
<dbReference type="SFLD" id="SFLDG01129">
    <property type="entry name" value="C1.5:_HAD__Beta-PGM__Phosphata"/>
    <property type="match status" value="1"/>
</dbReference>
<evidence type="ECO:0000256" key="3">
    <source>
        <dbReference type="ARBA" id="ARBA00006171"/>
    </source>
</evidence>
<comment type="caution">
    <text evidence="5">The sequence shown here is derived from an EMBL/GenBank/DDBJ whole genome shotgun (WGS) entry which is preliminary data.</text>
</comment>
<dbReference type="InterPro" id="IPR006439">
    <property type="entry name" value="HAD-SF_hydro_IA"/>
</dbReference>
<evidence type="ECO:0000256" key="2">
    <source>
        <dbReference type="ARBA" id="ARBA00004818"/>
    </source>
</evidence>
<dbReference type="SUPFAM" id="SSF56784">
    <property type="entry name" value="HAD-like"/>
    <property type="match status" value="1"/>
</dbReference>
<dbReference type="Proteomes" id="UP001165089">
    <property type="component" value="Unassembled WGS sequence"/>
</dbReference>
<dbReference type="SFLD" id="SFLDS00003">
    <property type="entry name" value="Haloacid_Dehalogenase"/>
    <property type="match status" value="1"/>
</dbReference>
<accession>A0ABQ5Q7P1</accession>
<evidence type="ECO:0000313" key="6">
    <source>
        <dbReference type="Proteomes" id="UP001165089"/>
    </source>
</evidence>
<dbReference type="EC" id="3.1.3.18" evidence="4"/>
<dbReference type="Pfam" id="PF13419">
    <property type="entry name" value="HAD_2"/>
    <property type="match status" value="1"/>
</dbReference>
<dbReference type="NCBIfam" id="TIGR01509">
    <property type="entry name" value="HAD-SF-IA-v3"/>
    <property type="match status" value="1"/>
</dbReference>
<comment type="similarity">
    <text evidence="3">Belongs to the HAD-like hydrolase superfamily. CbbY/CbbZ/Gph/YieH family.</text>
</comment>
<organism evidence="5 6">
    <name type="scientific">Geothrix rubra</name>
    <dbReference type="NCBI Taxonomy" id="2927977"/>
    <lineage>
        <taxon>Bacteria</taxon>
        <taxon>Pseudomonadati</taxon>
        <taxon>Acidobacteriota</taxon>
        <taxon>Holophagae</taxon>
        <taxon>Holophagales</taxon>
        <taxon>Holophagaceae</taxon>
        <taxon>Geothrix</taxon>
    </lineage>
</organism>
<comment type="pathway">
    <text evidence="2">Organic acid metabolism; glycolate biosynthesis; glycolate from 2-phosphoglycolate: step 1/1.</text>
</comment>
<dbReference type="EMBL" id="BSDD01000004">
    <property type="protein sequence ID" value="GLH70807.1"/>
    <property type="molecule type" value="Genomic_DNA"/>
</dbReference>
<gene>
    <name evidence="5" type="ORF">GETHPA_23400</name>
</gene>
<dbReference type="NCBIfam" id="TIGR01549">
    <property type="entry name" value="HAD-SF-IA-v1"/>
    <property type="match status" value="1"/>
</dbReference>
<name>A0ABQ5Q7P1_9BACT</name>
<reference evidence="5 6" key="1">
    <citation type="journal article" date="2023" name="Antonie Van Leeuwenhoek">
        <title>Mesoterricola silvestris gen. nov., sp. nov., Mesoterricola sediminis sp. nov., Geothrix oryzae sp. nov., Geothrix edaphica sp. nov., Geothrix rubra sp. nov., and Geothrix limicola sp. nov., six novel members of Acidobacteriota isolated from soils.</title>
        <authorList>
            <person name="Itoh H."/>
            <person name="Sugisawa Y."/>
            <person name="Mise K."/>
            <person name="Xu Z."/>
            <person name="Kuniyasu M."/>
            <person name="Ushijima N."/>
            <person name="Kawano K."/>
            <person name="Kobayashi E."/>
            <person name="Shiratori Y."/>
            <person name="Masuda Y."/>
            <person name="Senoo K."/>
        </authorList>
    </citation>
    <scope>NUCLEOTIDE SEQUENCE [LARGE SCALE GENOMIC DNA]</scope>
    <source>
        <strain evidence="5 6">Red803</strain>
    </source>
</reference>
<protein>
    <recommendedName>
        <fullName evidence="4">phosphoglycolate phosphatase</fullName>
        <ecNumber evidence="4">3.1.3.18</ecNumber>
    </recommendedName>
</protein>
<keyword evidence="5" id="KW-0378">Hydrolase</keyword>
<proteinExistence type="inferred from homology"/>
<dbReference type="PANTHER" id="PTHR43434">
    <property type="entry name" value="PHOSPHOGLYCOLATE PHOSPHATASE"/>
    <property type="match status" value="1"/>
</dbReference>
<dbReference type="Gene3D" id="1.10.150.240">
    <property type="entry name" value="Putative phosphatase, domain 2"/>
    <property type="match status" value="1"/>
</dbReference>
<sequence length="222" mass="24166">MMEGEASLKLIAWDFDGTLVDSRPLIEAGMAHALDALGQPRSVMAEWLKYVGLPVEDGIRATFGPLGLDGATVLKAYRSFGHIEHEHLLQPFAGIPELLAELRARGQRMGVATSKRRVPLLRQMARFGWEAWFDPIITPDEVTQGKPHPETLERMQALTGLAPEDILMVGDTPFDLDMARAAGVPSLAVGHGFYPEPALAACGPRAYAPDTAALRDILLAYL</sequence>
<dbReference type="PANTHER" id="PTHR43434:SF1">
    <property type="entry name" value="PHOSPHOGLYCOLATE PHOSPHATASE"/>
    <property type="match status" value="1"/>
</dbReference>